<dbReference type="EMBL" id="DF236985">
    <property type="protein sequence ID" value="GAQ79723.1"/>
    <property type="molecule type" value="Genomic_DNA"/>
</dbReference>
<accession>A0A1Y1HNW7</accession>
<keyword evidence="2" id="KW-1185">Reference proteome</keyword>
<dbReference type="Proteomes" id="UP000054558">
    <property type="component" value="Unassembled WGS sequence"/>
</dbReference>
<dbReference type="PANTHER" id="PTHR13281">
    <property type="entry name" value="TRANSMEMBRANE PROTEIN 70, MITOCHONDRIAL"/>
    <property type="match status" value="1"/>
</dbReference>
<reference evidence="1 2" key="1">
    <citation type="journal article" date="2014" name="Nat. Commun.">
        <title>Klebsormidium flaccidum genome reveals primary factors for plant terrestrial adaptation.</title>
        <authorList>
            <person name="Hori K."/>
            <person name="Maruyama F."/>
            <person name="Fujisawa T."/>
            <person name="Togashi T."/>
            <person name="Yamamoto N."/>
            <person name="Seo M."/>
            <person name="Sato S."/>
            <person name="Yamada T."/>
            <person name="Mori H."/>
            <person name="Tajima N."/>
            <person name="Moriyama T."/>
            <person name="Ikeuchi M."/>
            <person name="Watanabe M."/>
            <person name="Wada H."/>
            <person name="Kobayashi K."/>
            <person name="Saito M."/>
            <person name="Masuda T."/>
            <person name="Sasaki-Sekimoto Y."/>
            <person name="Mashiguchi K."/>
            <person name="Awai K."/>
            <person name="Shimojima M."/>
            <person name="Masuda S."/>
            <person name="Iwai M."/>
            <person name="Nobusawa T."/>
            <person name="Narise T."/>
            <person name="Kondo S."/>
            <person name="Saito H."/>
            <person name="Sato R."/>
            <person name="Murakawa M."/>
            <person name="Ihara Y."/>
            <person name="Oshima-Yamada Y."/>
            <person name="Ohtaka K."/>
            <person name="Satoh M."/>
            <person name="Sonobe K."/>
            <person name="Ishii M."/>
            <person name="Ohtani R."/>
            <person name="Kanamori-Sato M."/>
            <person name="Honoki R."/>
            <person name="Miyazaki D."/>
            <person name="Mochizuki H."/>
            <person name="Umetsu J."/>
            <person name="Higashi K."/>
            <person name="Shibata D."/>
            <person name="Kamiya Y."/>
            <person name="Sato N."/>
            <person name="Nakamura Y."/>
            <person name="Tabata S."/>
            <person name="Ida S."/>
            <person name="Kurokawa K."/>
            <person name="Ohta H."/>
        </authorList>
    </citation>
    <scope>NUCLEOTIDE SEQUENCE [LARGE SCALE GENOMIC DNA]</scope>
    <source>
        <strain evidence="1 2">NIES-2285</strain>
    </source>
</reference>
<dbReference type="InterPro" id="IPR009724">
    <property type="entry name" value="TMEM70"/>
</dbReference>
<dbReference type="PANTHER" id="PTHR13281:SF0">
    <property type="entry name" value="TRANSMEMBRANE PROTEIN 70, MITOCHONDRIAL"/>
    <property type="match status" value="1"/>
</dbReference>
<sequence length="314" mass="34352">MNLPFLLRPVVRHGNSQRSVLFESLPLCGEGLLGLVQEIAACSSVHTRASNDLLTGSRRNGIIGAAFLQSRDYSQTGIKLVGNEGFPRPFWSSQACKLTKGGTVQPLVGFAAEALHKAPDHQLPFSTRQRSGVSHEKGGQLEGPDLRFQRHMSSGVQPLILSKEPVVYIGSMSGTLKKVKLLSISSCVLSCLGAPVITFWTAPTLPIAVKTVVSMSMVLFGAGTTALLHWFSNPYVHKVIWRQGSEEMEVHTLTWLATTSKQVIRLKDVRPANTQRPLATFAVNGRFYYVDGANFVTSAGRELREKLLPHGYQD</sequence>
<dbReference type="AlphaFoldDB" id="A0A1Y1HNW7"/>
<protein>
    <submittedName>
        <fullName evidence="1">Uncharacterized protein</fullName>
    </submittedName>
</protein>
<dbReference type="Pfam" id="PF06979">
    <property type="entry name" value="TMEM70"/>
    <property type="match status" value="1"/>
</dbReference>
<evidence type="ECO:0000313" key="2">
    <source>
        <dbReference type="Proteomes" id="UP000054558"/>
    </source>
</evidence>
<organism evidence="1 2">
    <name type="scientific">Klebsormidium nitens</name>
    <name type="common">Green alga</name>
    <name type="synonym">Ulothrix nitens</name>
    <dbReference type="NCBI Taxonomy" id="105231"/>
    <lineage>
        <taxon>Eukaryota</taxon>
        <taxon>Viridiplantae</taxon>
        <taxon>Streptophyta</taxon>
        <taxon>Klebsormidiophyceae</taxon>
        <taxon>Klebsormidiales</taxon>
        <taxon>Klebsormidiaceae</taxon>
        <taxon>Klebsormidium</taxon>
    </lineage>
</organism>
<proteinExistence type="predicted"/>
<dbReference type="OrthoDB" id="156886at2759"/>
<dbReference type="GO" id="GO:0031966">
    <property type="term" value="C:mitochondrial membrane"/>
    <property type="evidence" value="ECO:0000318"/>
    <property type="project" value="GO_Central"/>
</dbReference>
<dbReference type="GO" id="GO:0033615">
    <property type="term" value="P:mitochondrial proton-transporting ATP synthase complex assembly"/>
    <property type="evidence" value="ECO:0000318"/>
    <property type="project" value="GO_Central"/>
</dbReference>
<gene>
    <name evidence="1" type="ORF">KFL_000360375</name>
</gene>
<dbReference type="InterPro" id="IPR045325">
    <property type="entry name" value="TMEM70/TMEM186/TMEM223"/>
</dbReference>
<evidence type="ECO:0000313" key="1">
    <source>
        <dbReference type="EMBL" id="GAQ79723.1"/>
    </source>
</evidence>
<name>A0A1Y1HNW7_KLENI</name>
<dbReference type="STRING" id="105231.A0A1Y1HNW7"/>